<dbReference type="STRING" id="1076872.G8ZUP6"/>
<dbReference type="GO" id="GO:0005768">
    <property type="term" value="C:endosome"/>
    <property type="evidence" value="ECO:0007669"/>
    <property type="project" value="EnsemblFungi"/>
</dbReference>
<dbReference type="RefSeq" id="XP_003681551.1">
    <property type="nucleotide sequence ID" value="XM_003681503.1"/>
</dbReference>
<name>G8ZUP6_TORDE</name>
<dbReference type="GO" id="GO:0032880">
    <property type="term" value="P:regulation of protein localization"/>
    <property type="evidence" value="ECO:0007669"/>
    <property type="project" value="EnsemblFungi"/>
</dbReference>
<dbReference type="OrthoDB" id="20018at2759"/>
<dbReference type="KEGG" id="tdl:TDEL_0E00970"/>
<evidence type="ECO:0000313" key="2">
    <source>
        <dbReference type="Proteomes" id="UP000005627"/>
    </source>
</evidence>
<dbReference type="GeneID" id="11503741"/>
<dbReference type="HOGENOM" id="CLU_150164_0_0_1"/>
<organism evidence="1 2">
    <name type="scientific">Torulaspora delbrueckii</name>
    <name type="common">Yeast</name>
    <name type="synonym">Candida colliculosa</name>
    <dbReference type="NCBI Taxonomy" id="4950"/>
    <lineage>
        <taxon>Eukaryota</taxon>
        <taxon>Fungi</taxon>
        <taxon>Dikarya</taxon>
        <taxon>Ascomycota</taxon>
        <taxon>Saccharomycotina</taxon>
        <taxon>Saccharomycetes</taxon>
        <taxon>Saccharomycetales</taxon>
        <taxon>Saccharomycetaceae</taxon>
        <taxon>Torulaspora</taxon>
    </lineage>
</organism>
<dbReference type="AlphaFoldDB" id="G8ZUP6"/>
<dbReference type="EMBL" id="HE616746">
    <property type="protein sequence ID" value="CCE92340.1"/>
    <property type="molecule type" value="Genomic_DNA"/>
</dbReference>
<dbReference type="Pfam" id="PF06320">
    <property type="entry name" value="GCN5L1"/>
    <property type="match status" value="1"/>
</dbReference>
<reference evidence="1 2" key="1">
    <citation type="journal article" date="2011" name="Proc. Natl. Acad. Sci. U.S.A.">
        <title>Evolutionary erosion of yeast sex chromosomes by mating-type switching accidents.</title>
        <authorList>
            <person name="Gordon J.L."/>
            <person name="Armisen D."/>
            <person name="Proux-Wera E."/>
            <person name="Oheigeartaigh S.S."/>
            <person name="Byrne K.P."/>
            <person name="Wolfe K.H."/>
        </authorList>
    </citation>
    <scope>NUCLEOTIDE SEQUENCE [LARGE SCALE GENOMIC DNA]</scope>
    <source>
        <strain evidence="2">ATCC 10662 / CBS 1146 / NBRC 0425 / NCYC 2629 / NRRL Y-866</strain>
    </source>
</reference>
<accession>G8ZUP6</accession>
<evidence type="ECO:0000313" key="1">
    <source>
        <dbReference type="EMBL" id="CCE92340.1"/>
    </source>
</evidence>
<keyword evidence="2" id="KW-1185">Reference proteome</keyword>
<gene>
    <name evidence="1" type="primary">TDEL0E00970</name>
    <name evidence="1" type="ORF">TDEL_0E00970</name>
</gene>
<protein>
    <recommendedName>
        <fullName evidence="3">Biogenesis of lysosome-related organelles complex 1 subunit 1</fullName>
    </recommendedName>
</protein>
<dbReference type="FunCoup" id="G8ZUP6">
    <property type="interactions" value="28"/>
</dbReference>
<dbReference type="eggNOG" id="ENOG502S787">
    <property type="taxonomic scope" value="Eukaryota"/>
</dbReference>
<dbReference type="GO" id="GO:0031083">
    <property type="term" value="C:BLOC-1 complex"/>
    <property type="evidence" value="ECO:0007669"/>
    <property type="project" value="EnsemblFungi"/>
</dbReference>
<dbReference type="Proteomes" id="UP000005627">
    <property type="component" value="Chromosome 5"/>
</dbReference>
<sequence length="104" mass="12015">MTNKNDLDQLVNGICKSTLETGASKTLQEIESNNEYIMNTQLRKLLKLHDKSFKEKCVAPVIALYDKYNERVLEEGDLQNWAELIDRDIRVLEVAMQLISESKK</sequence>
<evidence type="ECO:0008006" key="3">
    <source>
        <dbReference type="Google" id="ProtNLM"/>
    </source>
</evidence>
<proteinExistence type="predicted"/>
<dbReference type="InParanoid" id="G8ZUP6"/>
<dbReference type="GO" id="GO:0007032">
    <property type="term" value="P:endosome organization"/>
    <property type="evidence" value="ECO:0007669"/>
    <property type="project" value="EnsemblFungi"/>
</dbReference>